<dbReference type="GO" id="GO:0042925">
    <property type="term" value="F:benzoate transmembrane transporter activity"/>
    <property type="evidence" value="ECO:0007669"/>
    <property type="project" value="InterPro"/>
</dbReference>
<comment type="caution">
    <text evidence="2">The sequence shown here is derived from an EMBL/GenBank/DDBJ whole genome shotgun (WGS) entry which is preliminary data.</text>
</comment>
<dbReference type="Pfam" id="PF03594">
    <property type="entry name" value="BenE"/>
    <property type="match status" value="1"/>
</dbReference>
<dbReference type="Proteomes" id="UP001249020">
    <property type="component" value="Unassembled WGS sequence"/>
</dbReference>
<dbReference type="GO" id="GO:0005886">
    <property type="term" value="C:plasma membrane"/>
    <property type="evidence" value="ECO:0007669"/>
    <property type="project" value="TreeGrafter"/>
</dbReference>
<keyword evidence="1" id="KW-1133">Transmembrane helix</keyword>
<protein>
    <submittedName>
        <fullName evidence="2">Benzoate/H(+) symporter BenE family transporter</fullName>
    </submittedName>
</protein>
<dbReference type="PANTHER" id="PTHR30199">
    <property type="entry name" value="MFS FAMILY TRANSPORTER, PREDICTED SUBSTRATE BENZOATE"/>
    <property type="match status" value="1"/>
</dbReference>
<feature type="transmembrane region" description="Helical" evidence="1">
    <location>
        <begin position="255"/>
        <end position="278"/>
    </location>
</feature>
<feature type="transmembrane region" description="Helical" evidence="1">
    <location>
        <begin position="220"/>
        <end position="243"/>
    </location>
</feature>
<dbReference type="NCBIfam" id="TIGR00843">
    <property type="entry name" value="benE"/>
    <property type="match status" value="1"/>
</dbReference>
<feature type="transmembrane region" description="Helical" evidence="1">
    <location>
        <begin position="50"/>
        <end position="72"/>
    </location>
</feature>
<feature type="transmembrane region" description="Helical" evidence="1">
    <location>
        <begin position="78"/>
        <end position="96"/>
    </location>
</feature>
<evidence type="ECO:0000313" key="3">
    <source>
        <dbReference type="Proteomes" id="UP001249020"/>
    </source>
</evidence>
<dbReference type="AlphaFoldDB" id="A0AAW8R4J4"/>
<feature type="transmembrane region" description="Helical" evidence="1">
    <location>
        <begin position="358"/>
        <end position="388"/>
    </location>
</feature>
<feature type="transmembrane region" description="Helical" evidence="1">
    <location>
        <begin position="16"/>
        <end position="38"/>
    </location>
</feature>
<dbReference type="InterPro" id="IPR004711">
    <property type="entry name" value="Benzoate_Transporter"/>
</dbReference>
<evidence type="ECO:0000313" key="2">
    <source>
        <dbReference type="EMBL" id="MDT0584132.1"/>
    </source>
</evidence>
<gene>
    <name evidence="2" type="ORF">RM544_16410</name>
</gene>
<feature type="transmembrane region" description="Helical" evidence="1">
    <location>
        <begin position="103"/>
        <end position="121"/>
    </location>
</feature>
<organism evidence="2 3">
    <name type="scientific">Brumicola blandensis</name>
    <dbReference type="NCBI Taxonomy" id="3075611"/>
    <lineage>
        <taxon>Bacteria</taxon>
        <taxon>Pseudomonadati</taxon>
        <taxon>Pseudomonadota</taxon>
        <taxon>Gammaproteobacteria</taxon>
        <taxon>Alteromonadales</taxon>
        <taxon>Alteromonadaceae</taxon>
        <taxon>Brumicola</taxon>
    </lineage>
</organism>
<evidence type="ECO:0000256" key="1">
    <source>
        <dbReference type="SAM" id="Phobius"/>
    </source>
</evidence>
<accession>A0AAW8R4J4</accession>
<dbReference type="RefSeq" id="WP_311362893.1">
    <property type="nucleotide sequence ID" value="NZ_JAVRIE010000007.1"/>
</dbReference>
<keyword evidence="3" id="KW-1185">Reference proteome</keyword>
<feature type="transmembrane region" description="Helical" evidence="1">
    <location>
        <begin position="298"/>
        <end position="321"/>
    </location>
</feature>
<reference evidence="2 3" key="1">
    <citation type="submission" date="2023-09" db="EMBL/GenBank/DDBJ databases">
        <authorList>
            <person name="Rey-Velasco X."/>
        </authorList>
    </citation>
    <scope>NUCLEOTIDE SEQUENCE [LARGE SCALE GENOMIC DNA]</scope>
    <source>
        <strain evidence="2 3">W409</strain>
    </source>
</reference>
<keyword evidence="1" id="KW-0812">Transmembrane</keyword>
<dbReference type="EMBL" id="JAVRIE010000007">
    <property type="protein sequence ID" value="MDT0584132.1"/>
    <property type="molecule type" value="Genomic_DNA"/>
</dbReference>
<proteinExistence type="predicted"/>
<sequence length="399" mass="41619">MKHNAHNSNVLKDFSISAFSAGFVAVLVGFASSLAIVLQAAHAMDLPLALIESWVLALGVGMGICCLGLSWYYKNPIIIAWSTPGAALLATSLQGLSIEQATGVFLFVAALSLLIALSGTFNKVAQWIPMPIAAALLAGVLIKFGFSIFTSFQLSPVLIGLMLITFFGSKYFAPRYAVILTLVSGALYLFFGPEQLSVEGVGLGMAKPYFVMPEFELSTIIGVGIPLFIVTMSAQNLPGIAVLKASGYHDQAISPLIGSVNVVTLVLAPFGCFALNLAAITAAICTGEESHHDLNKRYIAGISAGLFNILAGLMAVSMVGIFASFPMAFISALAGLALLGTIASSLHSALAEPDNREAALVTFLVCASGMSFAGVSGAFWGVVLGVVLQKMKARKSKLA</sequence>
<keyword evidence="1" id="KW-0472">Membrane</keyword>
<feature type="transmembrane region" description="Helical" evidence="1">
    <location>
        <begin position="328"/>
        <end position="346"/>
    </location>
</feature>
<name>A0AAW8R4J4_9ALTE</name>
<feature type="transmembrane region" description="Helical" evidence="1">
    <location>
        <begin position="173"/>
        <end position="191"/>
    </location>
</feature>
<dbReference type="PANTHER" id="PTHR30199:SF0">
    <property type="entry name" value="INNER MEMBRANE PROTEIN YDCO"/>
    <property type="match status" value="1"/>
</dbReference>